<dbReference type="InterPro" id="IPR011335">
    <property type="entry name" value="Restrct_endonuc-II-like"/>
</dbReference>
<dbReference type="PANTHER" id="PTHR35400">
    <property type="entry name" value="SLR1083 PROTEIN"/>
    <property type="match status" value="1"/>
</dbReference>
<dbReference type="Gene3D" id="3.90.1570.10">
    <property type="entry name" value="tt1808, chain A"/>
    <property type="match status" value="1"/>
</dbReference>
<dbReference type="PANTHER" id="PTHR35400:SF3">
    <property type="entry name" value="SLL1072 PROTEIN"/>
    <property type="match status" value="1"/>
</dbReference>
<dbReference type="InterPro" id="IPR012296">
    <property type="entry name" value="Nuclease_put_TT1808"/>
</dbReference>
<dbReference type="SUPFAM" id="SSF52980">
    <property type="entry name" value="Restriction endonuclease-like"/>
    <property type="match status" value="1"/>
</dbReference>
<proteinExistence type="predicted"/>
<sequence>MMRVMTDDNGTQEEATLLAVRPAALTLAQVADHLDVPKGYRVEIIRGRIVVSPTPVNRHTRIALALYRSLVDVAPSHLASYVTVTFDMPGTDERYIPDLAVVDDAAVPDDEWLFPASSLVLAAEITSPGNAHDDRVRELHGYAVAAVPFYLLIDTLDETITLFEEPHDGVYRRQMKVRIGDDLHLPEPFDVTIDTTSFAERKPGP</sequence>
<dbReference type="EMBL" id="QEIN01000049">
    <property type="protein sequence ID" value="RCV60002.1"/>
    <property type="molecule type" value="Genomic_DNA"/>
</dbReference>
<protein>
    <recommendedName>
        <fullName evidence="1">Putative restriction endonuclease domain-containing protein</fullName>
    </recommendedName>
</protein>
<organism evidence="2 3">
    <name type="scientific">Marinitenerispora sediminis</name>
    <dbReference type="NCBI Taxonomy" id="1931232"/>
    <lineage>
        <taxon>Bacteria</taxon>
        <taxon>Bacillati</taxon>
        <taxon>Actinomycetota</taxon>
        <taxon>Actinomycetes</taxon>
        <taxon>Streptosporangiales</taxon>
        <taxon>Nocardiopsidaceae</taxon>
        <taxon>Marinitenerispora</taxon>
    </lineage>
</organism>
<feature type="domain" description="Putative restriction endonuclease" evidence="1">
    <location>
        <begin position="35"/>
        <end position="190"/>
    </location>
</feature>
<accession>A0A368T7K4</accession>
<evidence type="ECO:0000313" key="2">
    <source>
        <dbReference type="EMBL" id="RCV60002.1"/>
    </source>
</evidence>
<dbReference type="OrthoDB" id="4537149at2"/>
<dbReference type="CDD" id="cd06260">
    <property type="entry name" value="DUF820-like"/>
    <property type="match status" value="1"/>
</dbReference>
<dbReference type="Proteomes" id="UP000253318">
    <property type="component" value="Unassembled WGS sequence"/>
</dbReference>
<gene>
    <name evidence="2" type="ORF">DEF24_08225</name>
</gene>
<dbReference type="AlphaFoldDB" id="A0A368T7K4"/>
<evidence type="ECO:0000313" key="3">
    <source>
        <dbReference type="Proteomes" id="UP000253318"/>
    </source>
</evidence>
<comment type="caution">
    <text evidence="2">The sequence shown here is derived from an EMBL/GenBank/DDBJ whole genome shotgun (WGS) entry which is preliminary data.</text>
</comment>
<reference evidence="2 3" key="1">
    <citation type="submission" date="2018-04" db="EMBL/GenBank/DDBJ databases">
        <title>Novel actinobacteria from marine sediment.</title>
        <authorList>
            <person name="Ng Z.Y."/>
            <person name="Tan G.Y.A."/>
        </authorList>
    </citation>
    <scope>NUCLEOTIDE SEQUENCE [LARGE SCALE GENOMIC DNA]</scope>
    <source>
        <strain evidence="2 3">TPS81</strain>
    </source>
</reference>
<name>A0A368T7K4_9ACTN</name>
<keyword evidence="3" id="KW-1185">Reference proteome</keyword>
<dbReference type="Pfam" id="PF05685">
    <property type="entry name" value="Uma2"/>
    <property type="match status" value="1"/>
</dbReference>
<dbReference type="InterPro" id="IPR008538">
    <property type="entry name" value="Uma2"/>
</dbReference>
<evidence type="ECO:0000259" key="1">
    <source>
        <dbReference type="Pfam" id="PF05685"/>
    </source>
</evidence>